<dbReference type="Gene3D" id="3.40.50.150">
    <property type="entry name" value="Vaccinia Virus protein VP39"/>
    <property type="match status" value="1"/>
</dbReference>
<organism evidence="1">
    <name type="scientific">marine sediment metagenome</name>
    <dbReference type="NCBI Taxonomy" id="412755"/>
    <lineage>
        <taxon>unclassified sequences</taxon>
        <taxon>metagenomes</taxon>
        <taxon>ecological metagenomes</taxon>
    </lineage>
</organism>
<proteinExistence type="predicted"/>
<evidence type="ECO:0000313" key="1">
    <source>
        <dbReference type="EMBL" id="GAG85537.1"/>
    </source>
</evidence>
<dbReference type="InterPro" id="IPR029063">
    <property type="entry name" value="SAM-dependent_MTases_sf"/>
</dbReference>
<gene>
    <name evidence="1" type="ORF">S01H4_28459</name>
</gene>
<accession>X1BWP0</accession>
<comment type="caution">
    <text evidence="1">The sequence shown here is derived from an EMBL/GenBank/DDBJ whole genome shotgun (WGS) entry which is preliminary data.</text>
</comment>
<protein>
    <submittedName>
        <fullName evidence="1">Uncharacterized protein</fullName>
    </submittedName>
</protein>
<dbReference type="EMBL" id="BART01014158">
    <property type="protein sequence ID" value="GAG85537.1"/>
    <property type="molecule type" value="Genomic_DNA"/>
</dbReference>
<dbReference type="AlphaFoldDB" id="X1BWP0"/>
<name>X1BWP0_9ZZZZ</name>
<reference evidence="1" key="1">
    <citation type="journal article" date="2014" name="Front. Microbiol.">
        <title>High frequency of phylogenetically diverse reductive dehalogenase-homologous genes in deep subseafloor sedimentary metagenomes.</title>
        <authorList>
            <person name="Kawai M."/>
            <person name="Futagami T."/>
            <person name="Toyoda A."/>
            <person name="Takaki Y."/>
            <person name="Nishi S."/>
            <person name="Hori S."/>
            <person name="Arai W."/>
            <person name="Tsubouchi T."/>
            <person name="Morono Y."/>
            <person name="Uchiyama I."/>
            <person name="Ito T."/>
            <person name="Fujiyama A."/>
            <person name="Inagaki F."/>
            <person name="Takami H."/>
        </authorList>
    </citation>
    <scope>NUCLEOTIDE SEQUENCE</scope>
    <source>
        <strain evidence="1">Expedition CK06-06</strain>
    </source>
</reference>
<sequence>MEVFEWGSGLSSVWFAKRVKQVYIIEHDKLWYDKVKEWLRVKDITNVKLNLIEPVSGSFQNYCSSVEKYENESFNIIAVDARDRINCIIHSLDKLKRGVHNIR</sequence>
<dbReference type="SUPFAM" id="SSF53335">
    <property type="entry name" value="S-adenosyl-L-methionine-dependent methyltransferases"/>
    <property type="match status" value="1"/>
</dbReference>